<name>N8ZVB7_9GAMM</name>
<dbReference type="HOGENOM" id="CLU_2056255_0_0_6"/>
<evidence type="ECO:0000259" key="1">
    <source>
        <dbReference type="Pfam" id="PF12008"/>
    </source>
</evidence>
<reference evidence="2 3" key="1">
    <citation type="submission" date="2013-02" db="EMBL/GenBank/DDBJ databases">
        <title>The Genome Sequence of Acinetobacter gerneri CIP 107464.</title>
        <authorList>
            <consortium name="The Broad Institute Genome Sequencing Platform"/>
            <consortium name="The Broad Institute Genome Sequencing Center for Infectious Disease"/>
            <person name="Cerqueira G."/>
            <person name="Feldgarden M."/>
            <person name="Courvalin P."/>
            <person name="Perichon B."/>
            <person name="Grillot-Courvalin C."/>
            <person name="Clermont D."/>
            <person name="Rocha E."/>
            <person name="Yoon E.-J."/>
            <person name="Nemec A."/>
            <person name="Walker B."/>
            <person name="Young S.K."/>
            <person name="Zeng Q."/>
            <person name="Gargeya S."/>
            <person name="Fitzgerald M."/>
            <person name="Haas B."/>
            <person name="Abouelleil A."/>
            <person name="Alvarado L."/>
            <person name="Arachchi H.M."/>
            <person name="Berlin A.M."/>
            <person name="Chapman S.B."/>
            <person name="Dewar J."/>
            <person name="Goldberg J."/>
            <person name="Griggs A."/>
            <person name="Gujja S."/>
            <person name="Hansen M."/>
            <person name="Howarth C."/>
            <person name="Imamovic A."/>
            <person name="Larimer J."/>
            <person name="McCowan C."/>
            <person name="Murphy C."/>
            <person name="Neiman D."/>
            <person name="Pearson M."/>
            <person name="Priest M."/>
            <person name="Roberts A."/>
            <person name="Saif S."/>
            <person name="Shea T."/>
            <person name="Sisk P."/>
            <person name="Sykes S."/>
            <person name="Wortman J."/>
            <person name="Nusbaum C."/>
            <person name="Birren B."/>
        </authorList>
    </citation>
    <scope>NUCLEOTIDE SEQUENCE [LARGE SCALE GENOMIC DNA]</scope>
    <source>
        <strain evidence="2 3">CIP 107464</strain>
    </source>
</reference>
<feature type="domain" description="Type I restriction enzyme R protein C-terminal" evidence="1">
    <location>
        <begin position="2"/>
        <end position="115"/>
    </location>
</feature>
<dbReference type="RefSeq" id="WP_004871219.1">
    <property type="nucleotide sequence ID" value="NZ_ASYY01000072.1"/>
</dbReference>
<proteinExistence type="predicted"/>
<dbReference type="InterPro" id="IPR022625">
    <property type="entry name" value="TypeI_RM_Rsu_C"/>
</dbReference>
<dbReference type="eggNOG" id="COG0610">
    <property type="taxonomic scope" value="Bacteria"/>
</dbReference>
<dbReference type="EMBL" id="APPN01000013">
    <property type="protein sequence ID" value="ENV35698.1"/>
    <property type="molecule type" value="Genomic_DNA"/>
</dbReference>
<dbReference type="Proteomes" id="UP000013117">
    <property type="component" value="Unassembled WGS sequence"/>
</dbReference>
<dbReference type="AlphaFoldDB" id="N8ZVB7"/>
<dbReference type="GeneID" id="84211888"/>
<organism evidence="2 3">
    <name type="scientific">Acinetobacter gerneri DSM 14967 = CIP 107464 = MTCC 9824</name>
    <dbReference type="NCBI Taxonomy" id="1120926"/>
    <lineage>
        <taxon>Bacteria</taxon>
        <taxon>Pseudomonadati</taxon>
        <taxon>Pseudomonadota</taxon>
        <taxon>Gammaproteobacteria</taxon>
        <taxon>Moraxellales</taxon>
        <taxon>Moraxellaceae</taxon>
        <taxon>Acinetobacter</taxon>
    </lineage>
</organism>
<dbReference type="Pfam" id="PF12008">
    <property type="entry name" value="EcoR124_C"/>
    <property type="match status" value="1"/>
</dbReference>
<accession>N8ZVB7</accession>
<evidence type="ECO:0000313" key="3">
    <source>
        <dbReference type="Proteomes" id="UP000013117"/>
    </source>
</evidence>
<evidence type="ECO:0000313" key="2">
    <source>
        <dbReference type="EMBL" id="ENV35698.1"/>
    </source>
</evidence>
<dbReference type="PATRIC" id="fig|1120926.3.peg.71"/>
<sequence>MQDIISTNHNLYDKQELIQKFLDENIPRMANGQSVEQAFAQFWDVEKEKALNELCQKEAIKPEVFKTVLSQYEYTQRLPSREDVKDLPIARPKISERKTLMNTLVLKTRNLIEKFYRGL</sequence>
<keyword evidence="3" id="KW-1185">Reference proteome</keyword>
<gene>
    <name evidence="2" type="ORF">F960_00085</name>
</gene>
<comment type="caution">
    <text evidence="2">The sequence shown here is derived from an EMBL/GenBank/DDBJ whole genome shotgun (WGS) entry which is preliminary data.</text>
</comment>
<protein>
    <recommendedName>
        <fullName evidence="1">Type I restriction enzyme R protein C-terminal domain-containing protein</fullName>
    </recommendedName>
</protein>
<dbReference type="STRING" id="202952.GCA_000747725_00397"/>